<reference evidence="2 3" key="2">
    <citation type="journal article" date="2008" name="Science">
        <title>Environmental genomics reveals a single-species ecosystem deep within Earth.</title>
        <authorList>
            <person name="Chivian D."/>
            <person name="Brodie E.L."/>
            <person name="Alm E.J."/>
            <person name="Culley D.E."/>
            <person name="Dehal P.S."/>
            <person name="Desantis T.Z."/>
            <person name="Gihring T.M."/>
            <person name="Lapidus A."/>
            <person name="Lin L.H."/>
            <person name="Lowry S.R."/>
            <person name="Moser D.P."/>
            <person name="Richardson P.M."/>
            <person name="Southam G."/>
            <person name="Wanger G."/>
            <person name="Pratt L.M."/>
            <person name="Andersen G.L."/>
            <person name="Hazen T.C."/>
            <person name="Brockman F.J."/>
            <person name="Arkin A.P."/>
            <person name="Onstott T.C."/>
        </authorList>
    </citation>
    <scope>NUCLEOTIDE SEQUENCE [LARGE SCALE GENOMIC DNA]</scope>
    <source>
        <strain evidence="2 3">MP104C</strain>
    </source>
</reference>
<evidence type="ECO:0000313" key="3">
    <source>
        <dbReference type="Proteomes" id="UP000008544"/>
    </source>
</evidence>
<feature type="transmembrane region" description="Helical" evidence="1">
    <location>
        <begin position="57"/>
        <end position="76"/>
    </location>
</feature>
<accession>B1I186</accession>
<name>B1I186_DESAP</name>
<protein>
    <submittedName>
        <fullName evidence="2">Uncharacterized protein</fullName>
    </submittedName>
</protein>
<dbReference type="KEGG" id="dau:Daud_0079"/>
<feature type="transmembrane region" description="Helical" evidence="1">
    <location>
        <begin position="7"/>
        <end position="27"/>
    </location>
</feature>
<dbReference type="HOGENOM" id="CLU_2141836_0_0_9"/>
<keyword evidence="1" id="KW-0812">Transmembrane</keyword>
<organism evidence="2 3">
    <name type="scientific">Desulforudis audaxviator (strain MP104C)</name>
    <dbReference type="NCBI Taxonomy" id="477974"/>
    <lineage>
        <taxon>Bacteria</taxon>
        <taxon>Bacillati</taxon>
        <taxon>Bacillota</taxon>
        <taxon>Clostridia</taxon>
        <taxon>Thermoanaerobacterales</taxon>
        <taxon>Candidatus Desulforudaceae</taxon>
        <taxon>Candidatus Desulforudis</taxon>
    </lineage>
</organism>
<dbReference type="AlphaFoldDB" id="B1I186"/>
<feature type="transmembrane region" description="Helical" evidence="1">
    <location>
        <begin position="88"/>
        <end position="106"/>
    </location>
</feature>
<gene>
    <name evidence="2" type="ordered locus">Daud_0079</name>
</gene>
<dbReference type="EMBL" id="CP000860">
    <property type="protein sequence ID" value="ACA58647.1"/>
    <property type="molecule type" value="Genomic_DNA"/>
</dbReference>
<sequence>MRRKKNIPWPQLLIFLAFATALLYITAERGHTMPVLLLFASLMGFLVAQLSPRKKLLLGLVPAVGGLAVDLVAAYQQTAPDITGVFNLWVPLILAALVGALVGSRIQAFPSL</sequence>
<keyword evidence="3" id="KW-1185">Reference proteome</keyword>
<dbReference type="Proteomes" id="UP000008544">
    <property type="component" value="Chromosome"/>
</dbReference>
<reference evidence="3" key="1">
    <citation type="submission" date="2007-10" db="EMBL/GenBank/DDBJ databases">
        <title>Complete sequence of chromosome of Desulforudis audaxviator MP104C.</title>
        <authorList>
            <person name="Copeland A."/>
            <person name="Lucas S."/>
            <person name="Lapidus A."/>
            <person name="Barry K."/>
            <person name="Glavina del Rio T."/>
            <person name="Dalin E."/>
            <person name="Tice H."/>
            <person name="Bruce D."/>
            <person name="Pitluck S."/>
            <person name="Lowry S.R."/>
            <person name="Larimer F."/>
            <person name="Land M.L."/>
            <person name="Hauser L."/>
            <person name="Kyrpides N."/>
            <person name="Ivanova N.N."/>
            <person name="Richardson P."/>
        </authorList>
    </citation>
    <scope>NUCLEOTIDE SEQUENCE [LARGE SCALE GENOMIC DNA]</scope>
    <source>
        <strain evidence="3">MP104C</strain>
    </source>
</reference>
<evidence type="ECO:0000313" key="2">
    <source>
        <dbReference type="EMBL" id="ACA58647.1"/>
    </source>
</evidence>
<evidence type="ECO:0000256" key="1">
    <source>
        <dbReference type="SAM" id="Phobius"/>
    </source>
</evidence>
<dbReference type="RefSeq" id="WP_012301241.1">
    <property type="nucleotide sequence ID" value="NC_010424.1"/>
</dbReference>
<feature type="transmembrane region" description="Helical" evidence="1">
    <location>
        <begin position="33"/>
        <end position="50"/>
    </location>
</feature>
<keyword evidence="1" id="KW-0472">Membrane</keyword>
<keyword evidence="1" id="KW-1133">Transmembrane helix</keyword>
<proteinExistence type="predicted"/>